<feature type="compositionally biased region" description="Basic and acidic residues" evidence="3">
    <location>
        <begin position="84"/>
        <end position="97"/>
    </location>
</feature>
<dbReference type="PANTHER" id="PTHR33172:SF99">
    <property type="entry name" value="COLD INDUCED PROTEIN-LIKE"/>
    <property type="match status" value="1"/>
</dbReference>
<gene>
    <name evidence="4" type="ORF">FCM35_KLT21635</name>
</gene>
<evidence type="ECO:0000256" key="3">
    <source>
        <dbReference type="SAM" id="MobiDB-lite"/>
    </source>
</evidence>
<keyword evidence="5" id="KW-1185">Reference proteome</keyword>
<feature type="compositionally biased region" description="Polar residues" evidence="3">
    <location>
        <begin position="123"/>
        <end position="138"/>
    </location>
</feature>
<sequence>MISDLRKNGEERDDELQYEYSSSISDAESCSSDSEDDAISDQNQQHEPPYDFSSLMAQLPNPNKRGLSKYYDGKSQSFTSLSDAKCKEDLPKKERSPYKRKIKPSKSCADGLSDKNQDAFCNHNPNNKDITRNSSRGSCGNLLARNSGRNMLCRPPTIPLNKNSSRLA</sequence>
<evidence type="ECO:0000313" key="4">
    <source>
        <dbReference type="EMBL" id="KAF3335031.1"/>
    </source>
</evidence>
<feature type="compositionally biased region" description="Low complexity" evidence="3">
    <location>
        <begin position="21"/>
        <end position="32"/>
    </location>
</feature>
<dbReference type="OrthoDB" id="1938584at2759"/>
<dbReference type="GO" id="GO:0006950">
    <property type="term" value="P:response to stress"/>
    <property type="evidence" value="ECO:0007669"/>
    <property type="project" value="UniProtKB-ARBA"/>
</dbReference>
<dbReference type="Proteomes" id="UP000623129">
    <property type="component" value="Unassembled WGS sequence"/>
</dbReference>
<evidence type="ECO:0000313" key="5">
    <source>
        <dbReference type="Proteomes" id="UP000623129"/>
    </source>
</evidence>
<comment type="subcellular location">
    <subcellularLocation>
        <location evidence="1">Nucleus</location>
    </subcellularLocation>
</comment>
<evidence type="ECO:0000256" key="1">
    <source>
        <dbReference type="ARBA" id="ARBA00004123"/>
    </source>
</evidence>
<evidence type="ECO:0000256" key="2">
    <source>
        <dbReference type="ARBA" id="ARBA00023242"/>
    </source>
</evidence>
<comment type="caution">
    <text evidence="4">The sequence shown here is derived from an EMBL/GenBank/DDBJ whole genome shotgun (WGS) entry which is preliminary data.</text>
</comment>
<protein>
    <submittedName>
        <fullName evidence="4">Uncharacterized protein</fullName>
    </submittedName>
</protein>
<proteinExistence type="predicted"/>
<keyword evidence="2" id="KW-0539">Nucleus</keyword>
<feature type="compositionally biased region" description="Basic and acidic residues" evidence="3">
    <location>
        <begin position="1"/>
        <end position="10"/>
    </location>
</feature>
<reference evidence="4" key="1">
    <citation type="submission" date="2020-01" db="EMBL/GenBank/DDBJ databases">
        <title>Genome sequence of Kobresia littledalei, the first chromosome-level genome in the family Cyperaceae.</title>
        <authorList>
            <person name="Qu G."/>
        </authorList>
    </citation>
    <scope>NUCLEOTIDE SEQUENCE</scope>
    <source>
        <strain evidence="4">C.B.Clarke</strain>
        <tissue evidence="4">Leaf</tissue>
    </source>
</reference>
<dbReference type="InterPro" id="IPR051992">
    <property type="entry name" value="OxStress_Response_Reg"/>
</dbReference>
<dbReference type="EMBL" id="SWLB01000009">
    <property type="protein sequence ID" value="KAF3335031.1"/>
    <property type="molecule type" value="Genomic_DNA"/>
</dbReference>
<dbReference type="PANTHER" id="PTHR33172">
    <property type="entry name" value="OS08G0516900 PROTEIN"/>
    <property type="match status" value="1"/>
</dbReference>
<dbReference type="AlphaFoldDB" id="A0A833RFC8"/>
<feature type="region of interest" description="Disordered" evidence="3">
    <location>
        <begin position="1"/>
        <end position="138"/>
    </location>
</feature>
<organism evidence="4 5">
    <name type="scientific">Carex littledalei</name>
    <dbReference type="NCBI Taxonomy" id="544730"/>
    <lineage>
        <taxon>Eukaryota</taxon>
        <taxon>Viridiplantae</taxon>
        <taxon>Streptophyta</taxon>
        <taxon>Embryophyta</taxon>
        <taxon>Tracheophyta</taxon>
        <taxon>Spermatophyta</taxon>
        <taxon>Magnoliopsida</taxon>
        <taxon>Liliopsida</taxon>
        <taxon>Poales</taxon>
        <taxon>Cyperaceae</taxon>
        <taxon>Cyperoideae</taxon>
        <taxon>Cariceae</taxon>
        <taxon>Carex</taxon>
        <taxon>Carex subgen. Euthyceras</taxon>
    </lineage>
</organism>
<dbReference type="GO" id="GO:0005634">
    <property type="term" value="C:nucleus"/>
    <property type="evidence" value="ECO:0007669"/>
    <property type="project" value="UniProtKB-SubCell"/>
</dbReference>
<accession>A0A833RFC8</accession>
<name>A0A833RFC8_9POAL</name>